<evidence type="ECO:0000313" key="1">
    <source>
        <dbReference type="EMBL" id="KAJ7566118.1"/>
    </source>
</evidence>
<gene>
    <name evidence="1" type="ORF">O6H91_02G089200</name>
</gene>
<sequence>MAGVAVAGSLMFSSSSHSPLDFAKMANVSVDAAPPTDFSSSSSSGSVQPFEISSHFNPSMAIIVVVLLSTFFFMGFFSVYLRRCVGAQRERESLYQSMPVPVQHSMQGLDKATIASFPVISFSLVRGLKKGKTTIECPVCLTEFQEQESIRVLKCGHCFHLDCIDMWLFSHTTCPLCRRSLLHDPDCFSLMHASSEAAGALERRLGESGRSTQSLSDEVRLTVNETPTQNDINRLEEALSPSRVGEREAAIALSKNSESFRSAAQDLERIEGLSPSSARDYSASPRADDGSPSSSTGLKKSTSSTLIPRVRSCSMLTEVFKRSQGTEEGREQLLDHDGDFSFEHNLEPMPVSWSFTCKEANKNEDAKS</sequence>
<evidence type="ECO:0000313" key="2">
    <source>
        <dbReference type="Proteomes" id="UP001162992"/>
    </source>
</evidence>
<keyword evidence="2" id="KW-1185">Reference proteome</keyword>
<proteinExistence type="predicted"/>
<comment type="caution">
    <text evidence="1">The sequence shown here is derived from an EMBL/GenBank/DDBJ whole genome shotgun (WGS) entry which is preliminary data.</text>
</comment>
<organism evidence="1 2">
    <name type="scientific">Diphasiastrum complanatum</name>
    <name type="common">Issler's clubmoss</name>
    <name type="synonym">Lycopodium complanatum</name>
    <dbReference type="NCBI Taxonomy" id="34168"/>
    <lineage>
        <taxon>Eukaryota</taxon>
        <taxon>Viridiplantae</taxon>
        <taxon>Streptophyta</taxon>
        <taxon>Embryophyta</taxon>
        <taxon>Tracheophyta</taxon>
        <taxon>Lycopodiopsida</taxon>
        <taxon>Lycopodiales</taxon>
        <taxon>Lycopodiaceae</taxon>
        <taxon>Lycopodioideae</taxon>
        <taxon>Diphasiastrum</taxon>
    </lineage>
</organism>
<accession>A0ACC2EI30</accession>
<name>A0ACC2EI30_DIPCM</name>
<reference evidence="2" key="1">
    <citation type="journal article" date="2024" name="Proc. Natl. Acad. Sci. U.S.A.">
        <title>Extraordinary preservation of gene collinearity over three hundred million years revealed in homosporous lycophytes.</title>
        <authorList>
            <person name="Li C."/>
            <person name="Wickell D."/>
            <person name="Kuo L.Y."/>
            <person name="Chen X."/>
            <person name="Nie B."/>
            <person name="Liao X."/>
            <person name="Peng D."/>
            <person name="Ji J."/>
            <person name="Jenkins J."/>
            <person name="Williams M."/>
            <person name="Shu S."/>
            <person name="Plott C."/>
            <person name="Barry K."/>
            <person name="Rajasekar S."/>
            <person name="Grimwood J."/>
            <person name="Han X."/>
            <person name="Sun S."/>
            <person name="Hou Z."/>
            <person name="He W."/>
            <person name="Dai G."/>
            <person name="Sun C."/>
            <person name="Schmutz J."/>
            <person name="Leebens-Mack J.H."/>
            <person name="Li F.W."/>
            <person name="Wang L."/>
        </authorList>
    </citation>
    <scope>NUCLEOTIDE SEQUENCE [LARGE SCALE GENOMIC DNA]</scope>
    <source>
        <strain evidence="2">cv. PW_Plant_1</strain>
    </source>
</reference>
<dbReference type="Proteomes" id="UP001162992">
    <property type="component" value="Chromosome 2"/>
</dbReference>
<protein>
    <submittedName>
        <fullName evidence="1">Uncharacterized protein</fullName>
    </submittedName>
</protein>
<dbReference type="EMBL" id="CM055093">
    <property type="protein sequence ID" value="KAJ7566118.1"/>
    <property type="molecule type" value="Genomic_DNA"/>
</dbReference>